<comment type="caution">
    <text evidence="1">The sequence shown here is derived from an EMBL/GenBank/DDBJ whole genome shotgun (WGS) entry which is preliminary data.</text>
</comment>
<dbReference type="Gene3D" id="2.40.50.140">
    <property type="entry name" value="Nucleic acid-binding proteins"/>
    <property type="match status" value="1"/>
</dbReference>
<evidence type="ECO:0000313" key="1">
    <source>
        <dbReference type="EMBL" id="MPC76769.1"/>
    </source>
</evidence>
<keyword evidence="2" id="KW-1185">Reference proteome</keyword>
<dbReference type="AlphaFoldDB" id="A0A5B7I4J2"/>
<accession>A0A5B7I4J2</accession>
<dbReference type="Proteomes" id="UP000324222">
    <property type="component" value="Unassembled WGS sequence"/>
</dbReference>
<sequence>MTVTNKGRSSVKTHTCGELRDSHEGQQVILRGYLQYQRMGKFAIIRDAFGKTQVIIREEVSYSDCCWICEYPFK</sequence>
<organism evidence="1 2">
    <name type="scientific">Portunus trituberculatus</name>
    <name type="common">Swimming crab</name>
    <name type="synonym">Neptunus trituberculatus</name>
    <dbReference type="NCBI Taxonomy" id="210409"/>
    <lineage>
        <taxon>Eukaryota</taxon>
        <taxon>Metazoa</taxon>
        <taxon>Ecdysozoa</taxon>
        <taxon>Arthropoda</taxon>
        <taxon>Crustacea</taxon>
        <taxon>Multicrustacea</taxon>
        <taxon>Malacostraca</taxon>
        <taxon>Eumalacostraca</taxon>
        <taxon>Eucarida</taxon>
        <taxon>Decapoda</taxon>
        <taxon>Pleocyemata</taxon>
        <taxon>Brachyura</taxon>
        <taxon>Eubrachyura</taxon>
        <taxon>Portunoidea</taxon>
        <taxon>Portunidae</taxon>
        <taxon>Portuninae</taxon>
        <taxon>Portunus</taxon>
    </lineage>
</organism>
<dbReference type="EMBL" id="VSRR010044169">
    <property type="protein sequence ID" value="MPC76769.1"/>
    <property type="molecule type" value="Genomic_DNA"/>
</dbReference>
<reference evidence="1 2" key="1">
    <citation type="submission" date="2019-05" db="EMBL/GenBank/DDBJ databases">
        <title>Another draft genome of Portunus trituberculatus and its Hox gene families provides insights of decapod evolution.</title>
        <authorList>
            <person name="Jeong J.-H."/>
            <person name="Song I."/>
            <person name="Kim S."/>
            <person name="Choi T."/>
            <person name="Kim D."/>
            <person name="Ryu S."/>
            <person name="Kim W."/>
        </authorList>
    </citation>
    <scope>NUCLEOTIDE SEQUENCE [LARGE SCALE GENOMIC DNA]</scope>
    <source>
        <tissue evidence="1">Muscle</tissue>
    </source>
</reference>
<gene>
    <name evidence="1" type="primary">DARS2_1</name>
    <name evidence="1" type="ORF">E2C01_071201</name>
</gene>
<dbReference type="GO" id="GO:0016874">
    <property type="term" value="F:ligase activity"/>
    <property type="evidence" value="ECO:0007669"/>
    <property type="project" value="UniProtKB-KW"/>
</dbReference>
<protein>
    <submittedName>
        <fullName evidence="1">Aspartate--tRNA ligase, mitochondrial</fullName>
    </submittedName>
</protein>
<name>A0A5B7I4J2_PORTR</name>
<proteinExistence type="predicted"/>
<dbReference type="InterPro" id="IPR012340">
    <property type="entry name" value="NA-bd_OB-fold"/>
</dbReference>
<keyword evidence="1" id="KW-0436">Ligase</keyword>
<dbReference type="SUPFAM" id="SSF50249">
    <property type="entry name" value="Nucleic acid-binding proteins"/>
    <property type="match status" value="1"/>
</dbReference>
<evidence type="ECO:0000313" key="2">
    <source>
        <dbReference type="Proteomes" id="UP000324222"/>
    </source>
</evidence>
<dbReference type="OrthoDB" id="439710at2759"/>